<dbReference type="RefSeq" id="WP_151757832.1">
    <property type="nucleotide sequence ID" value="NZ_BKZW01000002.1"/>
</dbReference>
<gene>
    <name evidence="1" type="ORF">KDW_42070</name>
</gene>
<comment type="caution">
    <text evidence="1">The sequence shown here is derived from an EMBL/GenBank/DDBJ whole genome shotgun (WGS) entry which is preliminary data.</text>
</comment>
<sequence length="60" mass="6653">MLCTLLQMPGARKDVNVTALAWIVSVLLWRLAEAPLQEPDTIVASITSMIHRTLFLDGTM</sequence>
<dbReference type="AlphaFoldDB" id="A0A5J4KQB6"/>
<evidence type="ECO:0000313" key="2">
    <source>
        <dbReference type="Proteomes" id="UP000326912"/>
    </source>
</evidence>
<reference evidence="1 2" key="1">
    <citation type="submission" date="2019-10" db="EMBL/GenBank/DDBJ databases">
        <title>Dictyobacter vulcani sp. nov., within the class Ktedonobacteria, isolated from soil of volcanic Mt. Zao.</title>
        <authorList>
            <person name="Zheng Y."/>
            <person name="Wang C.M."/>
            <person name="Sakai Y."/>
            <person name="Abe K."/>
            <person name="Yokota A."/>
            <person name="Yabe S."/>
        </authorList>
    </citation>
    <scope>NUCLEOTIDE SEQUENCE [LARGE SCALE GENOMIC DNA]</scope>
    <source>
        <strain evidence="1 2">W12</strain>
    </source>
</reference>
<dbReference type="EMBL" id="BKZW01000002">
    <property type="protein sequence ID" value="GER90045.1"/>
    <property type="molecule type" value="Genomic_DNA"/>
</dbReference>
<proteinExistence type="predicted"/>
<evidence type="ECO:0000313" key="1">
    <source>
        <dbReference type="EMBL" id="GER90045.1"/>
    </source>
</evidence>
<name>A0A5J4KQB6_9CHLR</name>
<organism evidence="1 2">
    <name type="scientific">Dictyobacter vulcani</name>
    <dbReference type="NCBI Taxonomy" id="2607529"/>
    <lineage>
        <taxon>Bacteria</taxon>
        <taxon>Bacillati</taxon>
        <taxon>Chloroflexota</taxon>
        <taxon>Ktedonobacteria</taxon>
        <taxon>Ktedonobacterales</taxon>
        <taxon>Dictyobacteraceae</taxon>
        <taxon>Dictyobacter</taxon>
    </lineage>
</organism>
<dbReference type="Proteomes" id="UP000326912">
    <property type="component" value="Unassembled WGS sequence"/>
</dbReference>
<keyword evidence="2" id="KW-1185">Reference proteome</keyword>
<accession>A0A5J4KQB6</accession>
<protein>
    <submittedName>
        <fullName evidence="1">Uncharacterized protein</fullName>
    </submittedName>
</protein>